<organism evidence="3">
    <name type="scientific">Perkinsus marinus (strain ATCC 50983 / TXsc)</name>
    <dbReference type="NCBI Taxonomy" id="423536"/>
    <lineage>
        <taxon>Eukaryota</taxon>
        <taxon>Sar</taxon>
        <taxon>Alveolata</taxon>
        <taxon>Perkinsozoa</taxon>
        <taxon>Perkinsea</taxon>
        <taxon>Perkinsida</taxon>
        <taxon>Perkinsidae</taxon>
        <taxon>Perkinsus</taxon>
    </lineage>
</organism>
<name>C5KBB3_PERM5</name>
<keyword evidence="3" id="KW-1185">Reference proteome</keyword>
<accession>C5KBB3</accession>
<dbReference type="OrthoDB" id="446325at2759"/>
<dbReference type="OMA" id="SKHMARI"/>
<evidence type="ECO:0000313" key="3">
    <source>
        <dbReference type="Proteomes" id="UP000007800"/>
    </source>
</evidence>
<feature type="signal peptide" evidence="1">
    <location>
        <begin position="1"/>
        <end position="15"/>
    </location>
</feature>
<sequence length="217" mass="22065">MRFISLATLASGVSASVTTGSSAATTAAATTAATTAASAAATTAAATTAAATTSDEVDQTLALVTACAAECPALDKHMTRFSAVSPVSESYTEDVMNLYENDERRCLFHPICLDCQEGSDCPMATCFAEIEVCKPLVGVFALLTANCACAAGVDFGSKPGQILGDEFNLISQFMTCPDEVKALPAQDTCYGPGEAGSSDAYTMSATAAALVALAHLL</sequence>
<dbReference type="RefSeq" id="XP_002786643.1">
    <property type="nucleotide sequence ID" value="XM_002786597.1"/>
</dbReference>
<evidence type="ECO:0008006" key="4">
    <source>
        <dbReference type="Google" id="ProtNLM"/>
    </source>
</evidence>
<dbReference type="GeneID" id="9049245"/>
<feature type="chain" id="PRO_5012745461" description="Merozoite surface protein 2" evidence="1">
    <location>
        <begin position="16"/>
        <end position="217"/>
    </location>
</feature>
<dbReference type="Proteomes" id="UP000007800">
    <property type="component" value="Unassembled WGS sequence"/>
</dbReference>
<reference evidence="2 3" key="1">
    <citation type="submission" date="2008-07" db="EMBL/GenBank/DDBJ databases">
        <authorList>
            <person name="El-Sayed N."/>
            <person name="Caler E."/>
            <person name="Inman J."/>
            <person name="Amedeo P."/>
            <person name="Hass B."/>
            <person name="Wortman J."/>
        </authorList>
    </citation>
    <scope>NUCLEOTIDE SEQUENCE [LARGE SCALE GENOMIC DNA]</scope>
    <source>
        <strain evidence="3">ATCC 50983 / TXsc</strain>
    </source>
</reference>
<dbReference type="EMBL" id="GG671811">
    <property type="protein sequence ID" value="EER18439.1"/>
    <property type="molecule type" value="Genomic_DNA"/>
</dbReference>
<dbReference type="AlphaFoldDB" id="C5KBB3"/>
<protein>
    <recommendedName>
        <fullName evidence="4">Merozoite surface protein 2</fullName>
    </recommendedName>
</protein>
<proteinExistence type="predicted"/>
<evidence type="ECO:0000256" key="1">
    <source>
        <dbReference type="SAM" id="SignalP"/>
    </source>
</evidence>
<gene>
    <name evidence="2" type="ORF">Pmar_PMAR005350</name>
</gene>
<evidence type="ECO:0000313" key="2">
    <source>
        <dbReference type="EMBL" id="EER18439.1"/>
    </source>
</evidence>
<keyword evidence="1" id="KW-0732">Signal</keyword>
<dbReference type="InParanoid" id="C5KBB3"/>